<keyword evidence="10 16" id="KW-0862">Zinc</keyword>
<feature type="binding site" evidence="16">
    <location>
        <position position="349"/>
    </location>
    <ligand>
        <name>Zn(2+)</name>
        <dbReference type="ChEBI" id="CHEBI:29105"/>
        <label>2</label>
    </ligand>
</feature>
<comment type="catalytic activity">
    <reaction evidence="15 16">
        <text>N-succinyl-(2S,6S)-2,6-diaminopimelate + H2O = (2S,6S)-2,6-diaminopimelate + succinate</text>
        <dbReference type="Rhea" id="RHEA:22608"/>
        <dbReference type="ChEBI" id="CHEBI:15377"/>
        <dbReference type="ChEBI" id="CHEBI:30031"/>
        <dbReference type="ChEBI" id="CHEBI:57609"/>
        <dbReference type="ChEBI" id="CHEBI:58087"/>
        <dbReference type="EC" id="3.5.1.18"/>
    </reaction>
</comment>
<dbReference type="InterPro" id="IPR050072">
    <property type="entry name" value="Peptidase_M20A"/>
</dbReference>
<dbReference type="PROSITE" id="PS00758">
    <property type="entry name" value="ARGE_DAPE_CPG2_1"/>
    <property type="match status" value="1"/>
</dbReference>
<dbReference type="GO" id="GO:0019877">
    <property type="term" value="P:diaminopimelate biosynthetic process"/>
    <property type="evidence" value="ECO:0007669"/>
    <property type="project" value="UniProtKB-UniRule"/>
</dbReference>
<dbReference type="SUPFAM" id="SSF53187">
    <property type="entry name" value="Zn-dependent exopeptidases"/>
    <property type="match status" value="1"/>
</dbReference>
<organism evidence="18 19">
    <name type="scientific">Candidatus Annandia adelgestsuga</name>
    <dbReference type="NCBI Taxonomy" id="1302411"/>
    <lineage>
        <taxon>Bacteria</taxon>
        <taxon>Pseudomonadati</taxon>
        <taxon>Pseudomonadota</taxon>
        <taxon>Gammaproteobacteria</taxon>
        <taxon>Enterobacterales</taxon>
        <taxon>Enterobacteriaceae</taxon>
        <taxon>Candidatus Annandia</taxon>
    </lineage>
</organism>
<dbReference type="InterPro" id="IPR036264">
    <property type="entry name" value="Bact_exopeptidase_dim_dom"/>
</dbReference>
<evidence type="ECO:0000256" key="1">
    <source>
        <dbReference type="ARBA" id="ARBA00001941"/>
    </source>
</evidence>
<dbReference type="InterPro" id="IPR011650">
    <property type="entry name" value="Peptidase_M20_dimer"/>
</dbReference>
<dbReference type="Gene3D" id="3.40.630.10">
    <property type="entry name" value="Zn peptidases"/>
    <property type="match status" value="2"/>
</dbReference>
<dbReference type="GO" id="GO:0009014">
    <property type="term" value="F:succinyl-diaminopimelate desuccinylase activity"/>
    <property type="evidence" value="ECO:0007669"/>
    <property type="project" value="UniProtKB-UniRule"/>
</dbReference>
<dbReference type="PROSITE" id="PS00759">
    <property type="entry name" value="ARGE_DAPE_CPG2_2"/>
    <property type="match status" value="1"/>
</dbReference>
<evidence type="ECO:0000256" key="2">
    <source>
        <dbReference type="ARBA" id="ARBA00005130"/>
    </source>
</evidence>
<keyword evidence="12 16" id="KW-0457">Lysine biosynthesis</keyword>
<comment type="cofactor">
    <cofactor evidence="16">
        <name>Zn(2+)</name>
        <dbReference type="ChEBI" id="CHEBI:29105"/>
    </cofactor>
    <cofactor evidence="16">
        <name>Co(2+)</name>
        <dbReference type="ChEBI" id="CHEBI:48828"/>
    </cofactor>
    <text evidence="16">Binds 2 Zn(2+) or Co(2+) ions per subunit.</text>
</comment>
<evidence type="ECO:0000313" key="19">
    <source>
        <dbReference type="Proteomes" id="UP000274458"/>
    </source>
</evidence>
<evidence type="ECO:0000256" key="10">
    <source>
        <dbReference type="ARBA" id="ARBA00022833"/>
    </source>
</evidence>
<dbReference type="InterPro" id="IPR001261">
    <property type="entry name" value="ArgE/DapE_CS"/>
</dbReference>
<dbReference type="GO" id="GO:0006526">
    <property type="term" value="P:L-arginine biosynthetic process"/>
    <property type="evidence" value="ECO:0007669"/>
    <property type="project" value="TreeGrafter"/>
</dbReference>
<evidence type="ECO:0000256" key="14">
    <source>
        <dbReference type="ARBA" id="ARBA00031891"/>
    </source>
</evidence>
<evidence type="ECO:0000259" key="17">
    <source>
        <dbReference type="Pfam" id="PF07687"/>
    </source>
</evidence>
<dbReference type="NCBIfam" id="NF009557">
    <property type="entry name" value="PRK13009.1"/>
    <property type="match status" value="1"/>
</dbReference>
<proteinExistence type="inferred from homology"/>
<evidence type="ECO:0000256" key="5">
    <source>
        <dbReference type="ARBA" id="ARBA00011921"/>
    </source>
</evidence>
<keyword evidence="11 16" id="KW-0220">Diaminopimelate biosynthesis</keyword>
<reference evidence="18 19" key="1">
    <citation type="journal article" date="2018" name="Genome Biol. Evol.">
        <title>Partnering With a Pest: Genomes of Hemlock Woolly Adelgid Symbionts Reveal Atypical Nutritional Provisioning Patterns in Dual-Obligate Bacteria.</title>
        <authorList>
            <person name="Weglarz K.M."/>
            <person name="Havill N.P."/>
            <person name="Burke G.R."/>
            <person name="von Dohlen C.D."/>
        </authorList>
    </citation>
    <scope>NUCLEOTIDE SEQUENCE [LARGE SCALE GENOMIC DNA]</scope>
    <source>
        <strain evidence="18">ENA</strain>
    </source>
</reference>
<evidence type="ECO:0000313" key="18">
    <source>
        <dbReference type="EMBL" id="AZP36350.1"/>
    </source>
</evidence>
<dbReference type="EMBL" id="CP026513">
    <property type="protein sequence ID" value="AZP36350.1"/>
    <property type="molecule type" value="Genomic_DNA"/>
</dbReference>
<dbReference type="SUPFAM" id="SSF55031">
    <property type="entry name" value="Bacterial exopeptidase dimerisation domain"/>
    <property type="match status" value="1"/>
</dbReference>
<dbReference type="KEGG" id="aade:C3B56_00257"/>
<comment type="subunit">
    <text evidence="4 16">Homodimer.</text>
</comment>
<feature type="binding site" evidence="16">
    <location>
        <position position="98"/>
    </location>
    <ligand>
        <name>Zn(2+)</name>
        <dbReference type="ChEBI" id="CHEBI:29105"/>
        <label>2</label>
    </ligand>
</feature>
<dbReference type="GO" id="GO:0008777">
    <property type="term" value="F:acetylornithine deacetylase activity"/>
    <property type="evidence" value="ECO:0007669"/>
    <property type="project" value="TreeGrafter"/>
</dbReference>
<evidence type="ECO:0000256" key="11">
    <source>
        <dbReference type="ARBA" id="ARBA00022915"/>
    </source>
</evidence>
<dbReference type="InterPro" id="IPR002933">
    <property type="entry name" value="Peptidase_M20"/>
</dbReference>
<dbReference type="AlphaFoldDB" id="A0A3Q9CPE0"/>
<feature type="binding site" evidence="16">
    <location>
        <position position="161"/>
    </location>
    <ligand>
        <name>Zn(2+)</name>
        <dbReference type="ChEBI" id="CHEBI:29105"/>
        <label>1</label>
    </ligand>
</feature>
<comment type="function">
    <text evidence="16">Catalyzes the hydrolysis of N-succinyl-L,L-diaminopimelic acid (SDAP), forming succinate and LL-2,6-diaminopimelate (DAP), an intermediate involved in the bacterial biosynthesis of lysine and meso-diaminopimelic acid, an essential component of bacterial cell walls.</text>
</comment>
<evidence type="ECO:0000256" key="15">
    <source>
        <dbReference type="ARBA" id="ARBA00051301"/>
    </source>
</evidence>
<feature type="binding site" evidence="16">
    <location>
        <position position="133"/>
    </location>
    <ligand>
        <name>Zn(2+)</name>
        <dbReference type="ChEBI" id="CHEBI:29105"/>
        <label>2</label>
    </ligand>
</feature>
<keyword evidence="9 16" id="KW-0378">Hydrolase</keyword>
<evidence type="ECO:0000256" key="9">
    <source>
        <dbReference type="ARBA" id="ARBA00022801"/>
    </source>
</evidence>
<dbReference type="GO" id="GO:0009089">
    <property type="term" value="P:lysine biosynthetic process via diaminopimelate"/>
    <property type="evidence" value="ECO:0007669"/>
    <property type="project" value="UniProtKB-UniRule"/>
</dbReference>
<evidence type="ECO:0000256" key="6">
    <source>
        <dbReference type="ARBA" id="ARBA00022391"/>
    </source>
</evidence>
<keyword evidence="19" id="KW-1185">Reference proteome</keyword>
<dbReference type="PANTHER" id="PTHR43808">
    <property type="entry name" value="ACETYLORNITHINE DEACETYLASE"/>
    <property type="match status" value="1"/>
</dbReference>
<dbReference type="GO" id="GO:0008270">
    <property type="term" value="F:zinc ion binding"/>
    <property type="evidence" value="ECO:0007669"/>
    <property type="project" value="UniProtKB-UniRule"/>
</dbReference>
<keyword evidence="8 16" id="KW-0479">Metal-binding</keyword>
<evidence type="ECO:0000256" key="12">
    <source>
        <dbReference type="ARBA" id="ARBA00023154"/>
    </source>
</evidence>
<evidence type="ECO:0000256" key="16">
    <source>
        <dbReference type="HAMAP-Rule" id="MF_01690"/>
    </source>
</evidence>
<evidence type="ECO:0000256" key="4">
    <source>
        <dbReference type="ARBA" id="ARBA00011738"/>
    </source>
</evidence>
<sequence>MLNIISLFKQLIKCPSLSPLDSGCQIIINNRLKKIGFNIKYININKTINTWAYRGVGKNLLFAGHTDVVSSGNINNWITLPFIPILKKKKIFGRGSADMKGSLAAIIIAIENFIKYNPNHKGQISLILTSDEESDATDGTIKVIKKLKKIKKKIDYCIIGEPSSKKYIGDNIKNGRRGSLNVNLIIYGKQGHIAYPNLAKNPIHESNNFIKNLILNKWGYKNIIFEPTILQISNIYTDNINNLNNIIPNKININFNLRFNNEININKIINEIKIMLINNNLKYYMKWKILGKPFYTNKNNLLDIIKKSIYLYNKKYPKISTEGGTSDGRFIYKICKQIVELGLKNKTIHKFNEYINIIELKKLSVIYQNIIKNILL</sequence>
<dbReference type="Pfam" id="PF07687">
    <property type="entry name" value="M20_dimer"/>
    <property type="match status" value="1"/>
</dbReference>
<dbReference type="OrthoDB" id="9809784at2"/>
<dbReference type="InterPro" id="IPR005941">
    <property type="entry name" value="DapE_proteobac"/>
</dbReference>
<evidence type="ECO:0000256" key="7">
    <source>
        <dbReference type="ARBA" id="ARBA00022605"/>
    </source>
</evidence>
<feature type="active site" description="Proton acceptor" evidence="16">
    <location>
        <position position="132"/>
    </location>
</feature>
<evidence type="ECO:0000256" key="13">
    <source>
        <dbReference type="ARBA" id="ARBA00023285"/>
    </source>
</evidence>
<gene>
    <name evidence="16 18" type="primary">dapE</name>
    <name evidence="18" type="ORF">C3B56_00257</name>
</gene>
<evidence type="ECO:0000256" key="8">
    <source>
        <dbReference type="ARBA" id="ARBA00022723"/>
    </source>
</evidence>
<dbReference type="EC" id="3.5.1.18" evidence="5 16"/>
<keyword evidence="13 16" id="KW-0170">Cobalt</keyword>
<dbReference type="HAMAP" id="MF_01690">
    <property type="entry name" value="DapE"/>
    <property type="match status" value="1"/>
</dbReference>
<name>A0A3Q9CPE0_9ENTR</name>
<keyword evidence="7 16" id="KW-0028">Amino-acid biosynthesis</keyword>
<dbReference type="PANTHER" id="PTHR43808:SF31">
    <property type="entry name" value="N-ACETYL-L-CITRULLINE DEACETYLASE"/>
    <property type="match status" value="1"/>
</dbReference>
<protein>
    <recommendedName>
        <fullName evidence="6 16">Succinyl-diaminopimelate desuccinylase</fullName>
        <shortName evidence="16">SDAP desuccinylase</shortName>
        <ecNumber evidence="5 16">3.5.1.18</ecNumber>
    </recommendedName>
    <alternativeName>
        <fullName evidence="14 16">N-succinyl-LL-2,6-diaminoheptanedioate amidohydrolase</fullName>
    </alternativeName>
</protein>
<comment type="pathway">
    <text evidence="2 16">Amino-acid biosynthesis; L-lysine biosynthesis via DAP pathway; LL-2,6-diaminopimelate from (S)-tetrahydrodipicolinate (succinylase route): step 3/3.</text>
</comment>
<evidence type="ECO:0000256" key="3">
    <source>
        <dbReference type="ARBA" id="ARBA00006746"/>
    </source>
</evidence>
<dbReference type="RefSeq" id="WP_126071620.1">
    <property type="nucleotide sequence ID" value="NZ_CP026513.1"/>
</dbReference>
<comment type="cofactor">
    <cofactor evidence="1">
        <name>Co(2+)</name>
        <dbReference type="ChEBI" id="CHEBI:48828"/>
    </cofactor>
</comment>
<feature type="active site" evidence="16">
    <location>
        <position position="67"/>
    </location>
</feature>
<comment type="similarity">
    <text evidence="3 16">Belongs to the peptidase M20A family. DapE subfamily.</text>
</comment>
<dbReference type="UniPathway" id="UPA00034">
    <property type="reaction ID" value="UER00021"/>
</dbReference>
<dbReference type="Proteomes" id="UP000274458">
    <property type="component" value="Chromosome"/>
</dbReference>
<dbReference type="GO" id="GO:0050897">
    <property type="term" value="F:cobalt ion binding"/>
    <property type="evidence" value="ECO:0007669"/>
    <property type="project" value="UniProtKB-UniRule"/>
</dbReference>
<feature type="binding site" evidence="16">
    <location>
        <position position="65"/>
    </location>
    <ligand>
        <name>Zn(2+)</name>
        <dbReference type="ChEBI" id="CHEBI:29105"/>
        <label>1</label>
    </ligand>
</feature>
<feature type="binding site" evidence="16">
    <location>
        <position position="98"/>
    </location>
    <ligand>
        <name>Zn(2+)</name>
        <dbReference type="ChEBI" id="CHEBI:29105"/>
        <label>1</label>
    </ligand>
</feature>
<feature type="domain" description="Peptidase M20 dimerisation" evidence="17">
    <location>
        <begin position="174"/>
        <end position="276"/>
    </location>
</feature>
<accession>A0A3Q9CPE0</accession>
<dbReference type="Pfam" id="PF01546">
    <property type="entry name" value="Peptidase_M20"/>
    <property type="match status" value="1"/>
</dbReference>
<dbReference type="NCBIfam" id="TIGR01246">
    <property type="entry name" value="dapE_proteo"/>
    <property type="match status" value="1"/>
</dbReference>